<feature type="transmembrane region" description="Helical" evidence="3">
    <location>
        <begin position="12"/>
        <end position="30"/>
    </location>
</feature>
<dbReference type="PANTHER" id="PTHR45138:SF9">
    <property type="entry name" value="DIGUANYLATE CYCLASE DGCM-RELATED"/>
    <property type="match status" value="1"/>
</dbReference>
<dbReference type="GO" id="GO:0052621">
    <property type="term" value="F:diguanylate cyclase activity"/>
    <property type="evidence" value="ECO:0007669"/>
    <property type="project" value="UniProtKB-EC"/>
</dbReference>
<dbReference type="EC" id="2.7.7.65" evidence="1"/>
<keyword evidence="6" id="KW-1185">Reference proteome</keyword>
<feature type="domain" description="GGDEF" evidence="4">
    <location>
        <begin position="245"/>
        <end position="378"/>
    </location>
</feature>
<name>A0A5Q0C5P3_9HYPH</name>
<dbReference type="InterPro" id="IPR000160">
    <property type="entry name" value="GGDEF_dom"/>
</dbReference>
<evidence type="ECO:0000256" key="2">
    <source>
        <dbReference type="ARBA" id="ARBA00034247"/>
    </source>
</evidence>
<dbReference type="NCBIfam" id="TIGR00254">
    <property type="entry name" value="GGDEF"/>
    <property type="match status" value="1"/>
</dbReference>
<dbReference type="InterPro" id="IPR029787">
    <property type="entry name" value="Nucleotide_cyclase"/>
</dbReference>
<dbReference type="Gene3D" id="3.30.70.270">
    <property type="match status" value="1"/>
</dbReference>
<evidence type="ECO:0000256" key="3">
    <source>
        <dbReference type="SAM" id="Phobius"/>
    </source>
</evidence>
<feature type="transmembrane region" description="Helical" evidence="3">
    <location>
        <begin position="37"/>
        <end position="57"/>
    </location>
</feature>
<feature type="transmembrane region" description="Helical" evidence="3">
    <location>
        <begin position="191"/>
        <end position="210"/>
    </location>
</feature>
<dbReference type="AlphaFoldDB" id="A0A5Q0C5P3"/>
<feature type="transmembrane region" description="Helical" evidence="3">
    <location>
        <begin position="157"/>
        <end position="179"/>
    </location>
</feature>
<evidence type="ECO:0000313" key="5">
    <source>
        <dbReference type="EMBL" id="QFY60753.1"/>
    </source>
</evidence>
<keyword evidence="3" id="KW-0812">Transmembrane</keyword>
<dbReference type="Proteomes" id="UP000326881">
    <property type="component" value="Chromosome"/>
</dbReference>
<reference evidence="5 6" key="1">
    <citation type="submission" date="2019-08" db="EMBL/GenBank/DDBJ databases">
        <title>Prosopis cineraria nodule microbiome.</title>
        <authorList>
            <person name="Ali R."/>
            <person name="Chaluvadi S.R."/>
            <person name="Wang X."/>
        </authorList>
    </citation>
    <scope>NUCLEOTIDE SEQUENCE [LARGE SCALE GENOMIC DNA]</scope>
    <source>
        <strain evidence="5 6">BG7</strain>
    </source>
</reference>
<evidence type="ECO:0000256" key="1">
    <source>
        <dbReference type="ARBA" id="ARBA00012528"/>
    </source>
</evidence>
<keyword evidence="3" id="KW-0472">Membrane</keyword>
<dbReference type="GO" id="GO:0005886">
    <property type="term" value="C:plasma membrane"/>
    <property type="evidence" value="ECO:0007669"/>
    <property type="project" value="TreeGrafter"/>
</dbReference>
<feature type="transmembrane region" description="Helical" evidence="3">
    <location>
        <begin position="127"/>
        <end position="145"/>
    </location>
</feature>
<dbReference type="KEGG" id="rgr:FZ934_10170"/>
<sequence length="384" mass="41236">MTVHLDLATVLLLHQCSFLVGALCFVYMRLQSRGGEGLGALAAGYFSLALASSLAGLGEQHLLTVAVWGSGSVILGATGYALFWIGVRRLSSGRLRRMDWWALAIPAVVATLAFTTEFHLVSHVRGSVGNGLAFSSLAASAISVLKDRAQERLPARFLLAISIGLGALLALLVILGLLAPDIAPMTPIWAFFLRIMCQFGVALFVVIIVTERTEAELRCLADTDMLTGIGNRRWFMSRLPRTAVEGNALLLMDLDFFKQVNDRFGHDAGDAVLVSFAEAISRNLPSGASFGRLGGEEFGLYLSRIAASDARAMGERLRNVVRDLIVEHCGERIPLTVSIGVAAVTQPQCSLADLFKMADAALYAAKDSGRDRAVLFEPSIRVAA</sequence>
<feature type="transmembrane region" description="Helical" evidence="3">
    <location>
        <begin position="99"/>
        <end position="121"/>
    </location>
</feature>
<dbReference type="SUPFAM" id="SSF55073">
    <property type="entry name" value="Nucleotide cyclase"/>
    <property type="match status" value="1"/>
</dbReference>
<dbReference type="CDD" id="cd01949">
    <property type="entry name" value="GGDEF"/>
    <property type="match status" value="1"/>
</dbReference>
<organism evidence="5 6">
    <name type="scientific">Rhizobium grahamii</name>
    <dbReference type="NCBI Taxonomy" id="1120045"/>
    <lineage>
        <taxon>Bacteria</taxon>
        <taxon>Pseudomonadati</taxon>
        <taxon>Pseudomonadota</taxon>
        <taxon>Alphaproteobacteria</taxon>
        <taxon>Hyphomicrobiales</taxon>
        <taxon>Rhizobiaceae</taxon>
        <taxon>Rhizobium/Agrobacterium group</taxon>
        <taxon>Rhizobium</taxon>
    </lineage>
</organism>
<dbReference type="Pfam" id="PF00990">
    <property type="entry name" value="GGDEF"/>
    <property type="match status" value="1"/>
</dbReference>
<dbReference type="PANTHER" id="PTHR45138">
    <property type="entry name" value="REGULATORY COMPONENTS OF SENSORY TRANSDUCTION SYSTEM"/>
    <property type="match status" value="1"/>
</dbReference>
<dbReference type="EMBL" id="CP043498">
    <property type="protein sequence ID" value="QFY60753.1"/>
    <property type="molecule type" value="Genomic_DNA"/>
</dbReference>
<gene>
    <name evidence="5" type="ORF">FZ934_10170</name>
</gene>
<feature type="transmembrane region" description="Helical" evidence="3">
    <location>
        <begin position="63"/>
        <end position="87"/>
    </location>
</feature>
<keyword evidence="3" id="KW-1133">Transmembrane helix</keyword>
<dbReference type="PROSITE" id="PS50887">
    <property type="entry name" value="GGDEF"/>
    <property type="match status" value="1"/>
</dbReference>
<dbReference type="GO" id="GO:0043709">
    <property type="term" value="P:cell adhesion involved in single-species biofilm formation"/>
    <property type="evidence" value="ECO:0007669"/>
    <property type="project" value="TreeGrafter"/>
</dbReference>
<comment type="catalytic activity">
    <reaction evidence="2">
        <text>2 GTP = 3',3'-c-di-GMP + 2 diphosphate</text>
        <dbReference type="Rhea" id="RHEA:24898"/>
        <dbReference type="ChEBI" id="CHEBI:33019"/>
        <dbReference type="ChEBI" id="CHEBI:37565"/>
        <dbReference type="ChEBI" id="CHEBI:58805"/>
        <dbReference type="EC" id="2.7.7.65"/>
    </reaction>
</comment>
<dbReference type="OrthoDB" id="8401841at2"/>
<dbReference type="GO" id="GO:1902201">
    <property type="term" value="P:negative regulation of bacterial-type flagellum-dependent cell motility"/>
    <property type="evidence" value="ECO:0007669"/>
    <property type="project" value="TreeGrafter"/>
</dbReference>
<evidence type="ECO:0000259" key="4">
    <source>
        <dbReference type="PROSITE" id="PS50887"/>
    </source>
</evidence>
<dbReference type="InterPro" id="IPR050469">
    <property type="entry name" value="Diguanylate_Cyclase"/>
</dbReference>
<proteinExistence type="predicted"/>
<dbReference type="RefSeq" id="WP_153270962.1">
    <property type="nucleotide sequence ID" value="NZ_CP043498.1"/>
</dbReference>
<evidence type="ECO:0000313" key="6">
    <source>
        <dbReference type="Proteomes" id="UP000326881"/>
    </source>
</evidence>
<dbReference type="InterPro" id="IPR043128">
    <property type="entry name" value="Rev_trsase/Diguanyl_cyclase"/>
</dbReference>
<accession>A0A5Q0C5P3</accession>
<protein>
    <recommendedName>
        <fullName evidence="1">diguanylate cyclase</fullName>
        <ecNumber evidence="1">2.7.7.65</ecNumber>
    </recommendedName>
</protein>
<dbReference type="SMART" id="SM00267">
    <property type="entry name" value="GGDEF"/>
    <property type="match status" value="1"/>
</dbReference>